<evidence type="ECO:0000313" key="5">
    <source>
        <dbReference type="EMBL" id="SER29095.1"/>
    </source>
</evidence>
<dbReference type="Pfam" id="PF13377">
    <property type="entry name" value="Peripla_BP_3"/>
    <property type="match status" value="1"/>
</dbReference>
<keyword evidence="6" id="KW-1185">Reference proteome</keyword>
<gene>
    <name evidence="5" type="ORF">SAMN04487944_102253</name>
</gene>
<accession>A0A1H9N0A9</accession>
<dbReference type="AlphaFoldDB" id="A0A1H9N0A9"/>
<evidence type="ECO:0000256" key="3">
    <source>
        <dbReference type="ARBA" id="ARBA00023163"/>
    </source>
</evidence>
<proteinExistence type="predicted"/>
<organism evidence="5 6">
    <name type="scientific">Gracilibacillus ureilyticus</name>
    <dbReference type="NCBI Taxonomy" id="531814"/>
    <lineage>
        <taxon>Bacteria</taxon>
        <taxon>Bacillati</taxon>
        <taxon>Bacillota</taxon>
        <taxon>Bacilli</taxon>
        <taxon>Bacillales</taxon>
        <taxon>Bacillaceae</taxon>
        <taxon>Gracilibacillus</taxon>
    </lineage>
</organism>
<evidence type="ECO:0000259" key="4">
    <source>
        <dbReference type="PROSITE" id="PS50932"/>
    </source>
</evidence>
<dbReference type="SUPFAM" id="SSF53822">
    <property type="entry name" value="Periplasmic binding protein-like I"/>
    <property type="match status" value="1"/>
</dbReference>
<dbReference type="Gene3D" id="3.40.50.2300">
    <property type="match status" value="2"/>
</dbReference>
<keyword evidence="1" id="KW-0805">Transcription regulation</keyword>
<dbReference type="InterPro" id="IPR028082">
    <property type="entry name" value="Peripla_BP_I"/>
</dbReference>
<evidence type="ECO:0000313" key="6">
    <source>
        <dbReference type="Proteomes" id="UP000199687"/>
    </source>
</evidence>
<sequence length="330" mass="36571">MTVTIKDIAKVAGVSYSTVSKALNNSPLVKEATKRKILKVAEEMGYEPNLAAKQLVRKRTDVIGLMWPTIERIVLATLVTNISKAFENTSYSMILSVDSQETAMETFKKFQVDGMIIFGESNEVSITQDPIPFVVYGVSGKNETSYPIIDANHEASMQKAVKHLYELGHRNITYIGQFDTKDALQLEKVEGYEKAMKQFGLEKYKQIIDSKGLNWFDGYTAVEKVLQNEGQQPTAIIGGSYDISGGIMRALTEKGISIPNDISLVSYDNIPQMATTEVPMTCIGVPVDVLAEEIVHAIIERIESEERVELVKKLSPTLTARESSGPPRIQ</sequence>
<dbReference type="OrthoDB" id="2528004at2"/>
<dbReference type="GO" id="GO:0000976">
    <property type="term" value="F:transcription cis-regulatory region binding"/>
    <property type="evidence" value="ECO:0007669"/>
    <property type="project" value="TreeGrafter"/>
</dbReference>
<keyword evidence="2" id="KW-0238">DNA-binding</keyword>
<dbReference type="Gene3D" id="1.10.260.40">
    <property type="entry name" value="lambda repressor-like DNA-binding domains"/>
    <property type="match status" value="1"/>
</dbReference>
<dbReference type="PANTHER" id="PTHR30146:SF109">
    <property type="entry name" value="HTH-TYPE TRANSCRIPTIONAL REGULATOR GALS"/>
    <property type="match status" value="1"/>
</dbReference>
<dbReference type="STRING" id="531814.SAMN04487944_102253"/>
<reference evidence="5 6" key="1">
    <citation type="submission" date="2016-10" db="EMBL/GenBank/DDBJ databases">
        <authorList>
            <person name="de Groot N.N."/>
        </authorList>
    </citation>
    <scope>NUCLEOTIDE SEQUENCE [LARGE SCALE GENOMIC DNA]</scope>
    <source>
        <strain evidence="5 6">CGMCC 1.7727</strain>
    </source>
</reference>
<dbReference type="PANTHER" id="PTHR30146">
    <property type="entry name" value="LACI-RELATED TRANSCRIPTIONAL REPRESSOR"/>
    <property type="match status" value="1"/>
</dbReference>
<dbReference type="PROSITE" id="PS00356">
    <property type="entry name" value="HTH_LACI_1"/>
    <property type="match status" value="1"/>
</dbReference>
<dbReference type="InterPro" id="IPR046335">
    <property type="entry name" value="LacI/GalR-like_sensor"/>
</dbReference>
<dbReference type="SUPFAM" id="SSF47413">
    <property type="entry name" value="lambda repressor-like DNA-binding domains"/>
    <property type="match status" value="1"/>
</dbReference>
<dbReference type="PROSITE" id="PS50932">
    <property type="entry name" value="HTH_LACI_2"/>
    <property type="match status" value="1"/>
</dbReference>
<name>A0A1H9N0A9_9BACI</name>
<dbReference type="InterPro" id="IPR010982">
    <property type="entry name" value="Lambda_DNA-bd_dom_sf"/>
</dbReference>
<dbReference type="SMART" id="SM00354">
    <property type="entry name" value="HTH_LACI"/>
    <property type="match status" value="1"/>
</dbReference>
<dbReference type="Proteomes" id="UP000199687">
    <property type="component" value="Unassembled WGS sequence"/>
</dbReference>
<feature type="domain" description="HTH lacI-type" evidence="4">
    <location>
        <begin position="3"/>
        <end position="57"/>
    </location>
</feature>
<protein>
    <submittedName>
        <fullName evidence="5">Transcriptional regulator, LacI family</fullName>
    </submittedName>
</protein>
<evidence type="ECO:0000256" key="2">
    <source>
        <dbReference type="ARBA" id="ARBA00023125"/>
    </source>
</evidence>
<keyword evidence="3" id="KW-0804">Transcription</keyword>
<dbReference type="InterPro" id="IPR000843">
    <property type="entry name" value="HTH_LacI"/>
</dbReference>
<dbReference type="EMBL" id="FOGL01000002">
    <property type="protein sequence ID" value="SER29095.1"/>
    <property type="molecule type" value="Genomic_DNA"/>
</dbReference>
<dbReference type="PRINTS" id="PR00036">
    <property type="entry name" value="HTHLACI"/>
</dbReference>
<dbReference type="GO" id="GO:0003700">
    <property type="term" value="F:DNA-binding transcription factor activity"/>
    <property type="evidence" value="ECO:0007669"/>
    <property type="project" value="TreeGrafter"/>
</dbReference>
<dbReference type="RefSeq" id="WP_089739377.1">
    <property type="nucleotide sequence ID" value="NZ_FOGL01000002.1"/>
</dbReference>
<evidence type="ECO:0000256" key="1">
    <source>
        <dbReference type="ARBA" id="ARBA00023015"/>
    </source>
</evidence>
<dbReference type="CDD" id="cd01392">
    <property type="entry name" value="HTH_LacI"/>
    <property type="match status" value="1"/>
</dbReference>
<dbReference type="Pfam" id="PF00356">
    <property type="entry name" value="LacI"/>
    <property type="match status" value="1"/>
</dbReference>